<dbReference type="Proteomes" id="UP001152795">
    <property type="component" value="Unassembled WGS sequence"/>
</dbReference>
<dbReference type="AlphaFoldDB" id="A0A6S7GXH5"/>
<dbReference type="Gene3D" id="3.50.4.10">
    <property type="entry name" value="Hepatocyte Growth Factor"/>
    <property type="match status" value="1"/>
</dbReference>
<comment type="caution">
    <text evidence="1">The sequence shown here is derived from an EMBL/GenBank/DDBJ whole genome shotgun (WGS) entry which is preliminary data.</text>
</comment>
<feature type="non-terminal residue" evidence="1">
    <location>
        <position position="149"/>
    </location>
</feature>
<reference evidence="1" key="1">
    <citation type="submission" date="2020-04" db="EMBL/GenBank/DDBJ databases">
        <authorList>
            <person name="Alioto T."/>
            <person name="Alioto T."/>
            <person name="Gomez Garrido J."/>
        </authorList>
    </citation>
    <scope>NUCLEOTIDE SEQUENCE</scope>
    <source>
        <strain evidence="1">A484AB</strain>
    </source>
</reference>
<name>A0A6S7GXH5_PARCT</name>
<dbReference type="PANTHER" id="PTHR36191:SF4">
    <property type="entry name" value="VWFD DOMAIN-CONTAINING PROTEIN"/>
    <property type="match status" value="1"/>
</dbReference>
<dbReference type="PANTHER" id="PTHR36191">
    <property type="entry name" value="ENDO/EXONUCLEASE/PHOSPHATASE DOMAIN-CONTAINING PROTEIN-RELATED"/>
    <property type="match status" value="1"/>
</dbReference>
<feature type="non-terminal residue" evidence="1">
    <location>
        <position position="1"/>
    </location>
</feature>
<protein>
    <submittedName>
        <fullName evidence="1">Uncharacterized protein</fullName>
    </submittedName>
</protein>
<evidence type="ECO:0000313" key="2">
    <source>
        <dbReference type="Proteomes" id="UP001152795"/>
    </source>
</evidence>
<accession>A0A6S7GXH5</accession>
<dbReference type="OrthoDB" id="5944918at2759"/>
<proteinExistence type="predicted"/>
<dbReference type="EMBL" id="CACRXK020002936">
    <property type="protein sequence ID" value="CAB3996743.1"/>
    <property type="molecule type" value="Genomic_DNA"/>
</dbReference>
<sequence>HPPFPKQDIISSHSVEHPVEIICAFLCSNEPKCVGFNFRTRNTDENCQLTNSTKENSKTKNGSWTLLRVAAPKECFEYTWLNESNRNAKYLPRLYHCDSSLSTGWYRFGGGAGIKLSIKCYNGARCGTTAHGWMSGAHPTIAEGKVSRK</sequence>
<organism evidence="1 2">
    <name type="scientific">Paramuricea clavata</name>
    <name type="common">Red gorgonian</name>
    <name type="synonym">Violescent sea-whip</name>
    <dbReference type="NCBI Taxonomy" id="317549"/>
    <lineage>
        <taxon>Eukaryota</taxon>
        <taxon>Metazoa</taxon>
        <taxon>Cnidaria</taxon>
        <taxon>Anthozoa</taxon>
        <taxon>Octocorallia</taxon>
        <taxon>Malacalcyonacea</taxon>
        <taxon>Plexauridae</taxon>
        <taxon>Paramuricea</taxon>
    </lineage>
</organism>
<evidence type="ECO:0000313" key="1">
    <source>
        <dbReference type="EMBL" id="CAB3996743.1"/>
    </source>
</evidence>
<keyword evidence="2" id="KW-1185">Reference proteome</keyword>
<gene>
    <name evidence="1" type="ORF">PACLA_8A027894</name>
</gene>